<name>A0A3B0SC19_9ZZZZ</name>
<sequence>MKPSIYPVVADHPGQLFIMPKPSGEWLQEDMQHYRSLGVDMIISMLETTEANELSLHNENDVCTDNSMKFLNFPITDRGLPDKNEFKELVCIVQSCLTNGEGIAVHCRAGIGRSGMLVCCALAGFIGSASDAIEVVSQARGVTVPDTQEQRMFIESIVQELMT</sequence>
<dbReference type="AlphaFoldDB" id="A0A3B0SC19"/>
<dbReference type="SUPFAM" id="SSF52799">
    <property type="entry name" value="(Phosphotyrosine protein) phosphatases II"/>
    <property type="match status" value="1"/>
</dbReference>
<dbReference type="PROSITE" id="PS00383">
    <property type="entry name" value="TYR_PHOSPHATASE_1"/>
    <property type="match status" value="1"/>
</dbReference>
<proteinExistence type="predicted"/>
<dbReference type="PROSITE" id="PS50056">
    <property type="entry name" value="TYR_PHOSPHATASE_2"/>
    <property type="match status" value="1"/>
</dbReference>
<dbReference type="InterPro" id="IPR029021">
    <property type="entry name" value="Prot-tyrosine_phosphatase-like"/>
</dbReference>
<dbReference type="InterPro" id="IPR050561">
    <property type="entry name" value="PTP"/>
</dbReference>
<dbReference type="EMBL" id="UOEG01000246">
    <property type="protein sequence ID" value="VAW02698.1"/>
    <property type="molecule type" value="Genomic_DNA"/>
</dbReference>
<evidence type="ECO:0000313" key="2">
    <source>
        <dbReference type="EMBL" id="VAW02698.1"/>
    </source>
</evidence>
<organism evidence="2">
    <name type="scientific">hydrothermal vent metagenome</name>
    <dbReference type="NCBI Taxonomy" id="652676"/>
    <lineage>
        <taxon>unclassified sequences</taxon>
        <taxon>metagenomes</taxon>
        <taxon>ecological metagenomes</taxon>
    </lineage>
</organism>
<dbReference type="PANTHER" id="PTHR23339">
    <property type="entry name" value="TYROSINE SPECIFIC PROTEIN PHOSPHATASE AND DUAL SPECIFICITY PROTEIN PHOSPHATASE"/>
    <property type="match status" value="1"/>
</dbReference>
<gene>
    <name evidence="2" type="ORF">MNBD_ALPHA07-970</name>
</gene>
<accession>A0A3B0SC19</accession>
<feature type="domain" description="Tyrosine specific protein phosphatases" evidence="1">
    <location>
        <begin position="84"/>
        <end position="151"/>
    </location>
</feature>
<dbReference type="Pfam" id="PF22785">
    <property type="entry name" value="Tc-R-P"/>
    <property type="match status" value="1"/>
</dbReference>
<reference evidence="2" key="1">
    <citation type="submission" date="2018-06" db="EMBL/GenBank/DDBJ databases">
        <authorList>
            <person name="Zhirakovskaya E."/>
        </authorList>
    </citation>
    <scope>NUCLEOTIDE SEQUENCE</scope>
</reference>
<dbReference type="InterPro" id="IPR016130">
    <property type="entry name" value="Tyr_Pase_AS"/>
</dbReference>
<dbReference type="FunFam" id="3.90.190.10:FF:000157">
    <property type="entry name" value="Protein-tyrosine phosphatase"/>
    <property type="match status" value="1"/>
</dbReference>
<evidence type="ECO:0000259" key="1">
    <source>
        <dbReference type="PROSITE" id="PS50056"/>
    </source>
</evidence>
<dbReference type="InterPro" id="IPR000387">
    <property type="entry name" value="Tyr_Pase_dom"/>
</dbReference>
<dbReference type="Gene3D" id="3.90.190.10">
    <property type="entry name" value="Protein tyrosine phosphatase superfamily"/>
    <property type="match status" value="1"/>
</dbReference>
<protein>
    <recommendedName>
        <fullName evidence="1">Tyrosine specific protein phosphatases domain-containing protein</fullName>
    </recommendedName>
</protein>